<keyword evidence="3" id="KW-1185">Reference proteome</keyword>
<feature type="compositionally biased region" description="Basic and acidic residues" evidence="1">
    <location>
        <begin position="1"/>
        <end position="14"/>
    </location>
</feature>
<dbReference type="EMBL" id="JARBHB010000009">
    <property type="protein sequence ID" value="KAJ8874923.1"/>
    <property type="molecule type" value="Genomic_DNA"/>
</dbReference>
<feature type="region of interest" description="Disordered" evidence="1">
    <location>
        <begin position="266"/>
        <end position="297"/>
    </location>
</feature>
<proteinExistence type="predicted"/>
<evidence type="ECO:0000313" key="3">
    <source>
        <dbReference type="Proteomes" id="UP001159363"/>
    </source>
</evidence>
<feature type="compositionally biased region" description="Low complexity" evidence="1">
    <location>
        <begin position="209"/>
        <end position="224"/>
    </location>
</feature>
<dbReference type="Proteomes" id="UP001159363">
    <property type="component" value="Chromosome 8"/>
</dbReference>
<evidence type="ECO:0000256" key="1">
    <source>
        <dbReference type="SAM" id="MobiDB-lite"/>
    </source>
</evidence>
<gene>
    <name evidence="2" type="ORF">PR048_022813</name>
</gene>
<feature type="compositionally biased region" description="Low complexity" evidence="1">
    <location>
        <begin position="157"/>
        <end position="170"/>
    </location>
</feature>
<sequence length="688" mass="75585">MKGWGKREIPEKTSRPTASSGPVATCENPVTRPGIEPRFALVGGERANRSATELLMCGNVPFPRAKPPHHMLTSLTSATYCALFIIWVLVQEGFDEMTGDVYTNTMPTCHVLVHTITNTWKSKIRRSHNPRQQWRCGEEGRIVQAWSRPSSWITSALAPPDAAPTSADSLIGDHSSLAERPTSDKHQVTNLSRGWEEGGVGRINVRGLPVSSSSAPTSLSPGRSLSPAGRRTRPRAGVNLVDSSPLTCAHNSMYADHAKKTERKIRTANQKPCSVSTSRRDRRTCEPGFTRSLPERHTSSGAAVVKWSDYSSPNQANRVRFPAGSLPEFLHVGILPDDGAARRVFSGLSRFPSPLHTGALPCSPRFTLIGSHDLDVKSRLNVITPPLSAGLPAAVWKVTMALIDDRRFNSLLVSDAILLERTAGVFGINDCFASLYSMILWRSGPGFDDRSTIHKPELQLMFTNRIVHRTQVLTWTLIVNVQLWSYIHILCNMPIPGKDIHGAAVAGRLPRSPPTKANRVQSPAGSPDFQVGIVPGDAVGRRVFSRGSHLPHPPPPALHSGAAPYSLSITLIGSQDLLDACFREYNAAAEARWKGTASVSGQLSDLHRVRGDVHKTPVETVHAEYTIVIHVDLEQDFQKCSVYREQPVRRYNRGLDMRVDQSRWLRATNLRVPTLSCFFANTSGNDVD</sequence>
<protein>
    <submittedName>
        <fullName evidence="2">Uncharacterized protein</fullName>
    </submittedName>
</protein>
<feature type="compositionally biased region" description="Polar residues" evidence="1">
    <location>
        <begin position="267"/>
        <end position="277"/>
    </location>
</feature>
<feature type="region of interest" description="Disordered" evidence="1">
    <location>
        <begin position="157"/>
        <end position="238"/>
    </location>
</feature>
<evidence type="ECO:0000313" key="2">
    <source>
        <dbReference type="EMBL" id="KAJ8874923.1"/>
    </source>
</evidence>
<organism evidence="2 3">
    <name type="scientific">Dryococelus australis</name>
    <dbReference type="NCBI Taxonomy" id="614101"/>
    <lineage>
        <taxon>Eukaryota</taxon>
        <taxon>Metazoa</taxon>
        <taxon>Ecdysozoa</taxon>
        <taxon>Arthropoda</taxon>
        <taxon>Hexapoda</taxon>
        <taxon>Insecta</taxon>
        <taxon>Pterygota</taxon>
        <taxon>Neoptera</taxon>
        <taxon>Polyneoptera</taxon>
        <taxon>Phasmatodea</taxon>
        <taxon>Verophasmatodea</taxon>
        <taxon>Anareolatae</taxon>
        <taxon>Phasmatidae</taxon>
        <taxon>Eurycanthinae</taxon>
        <taxon>Dryococelus</taxon>
    </lineage>
</organism>
<feature type="region of interest" description="Disordered" evidence="1">
    <location>
        <begin position="1"/>
        <end position="31"/>
    </location>
</feature>
<reference evidence="2 3" key="1">
    <citation type="submission" date="2023-02" db="EMBL/GenBank/DDBJ databases">
        <title>LHISI_Scaffold_Assembly.</title>
        <authorList>
            <person name="Stuart O.P."/>
            <person name="Cleave R."/>
            <person name="Magrath M.J.L."/>
            <person name="Mikheyev A.S."/>
        </authorList>
    </citation>
    <scope>NUCLEOTIDE SEQUENCE [LARGE SCALE GENOMIC DNA]</scope>
    <source>
        <strain evidence="2">Daus_M_001</strain>
        <tissue evidence="2">Leg muscle</tissue>
    </source>
</reference>
<accession>A0ABQ9GSD7</accession>
<comment type="caution">
    <text evidence="2">The sequence shown here is derived from an EMBL/GenBank/DDBJ whole genome shotgun (WGS) entry which is preliminary data.</text>
</comment>
<name>A0ABQ9GSD7_9NEOP</name>